<dbReference type="RefSeq" id="WP_067646537.1">
    <property type="nucleotide sequence ID" value="NZ_CP015249.1"/>
</dbReference>
<organism evidence="1 2">
    <name type="scientific">Dokdonella koreensis DS-123</name>
    <dbReference type="NCBI Taxonomy" id="1300342"/>
    <lineage>
        <taxon>Bacteria</taxon>
        <taxon>Pseudomonadati</taxon>
        <taxon>Pseudomonadota</taxon>
        <taxon>Gammaproteobacteria</taxon>
        <taxon>Lysobacterales</taxon>
        <taxon>Rhodanobacteraceae</taxon>
        <taxon>Dokdonella</taxon>
    </lineage>
</organism>
<reference evidence="1 2" key="1">
    <citation type="submission" date="2016-04" db="EMBL/GenBank/DDBJ databases">
        <title>Complete genome sequence of Dokdonella koreensis DS-123T.</title>
        <authorList>
            <person name="Kim J.F."/>
            <person name="Lee H."/>
            <person name="Kwak M.-J."/>
        </authorList>
    </citation>
    <scope>NUCLEOTIDE SEQUENCE [LARGE SCALE GENOMIC DNA]</scope>
    <source>
        <strain evidence="1 2">DS-123</strain>
    </source>
</reference>
<dbReference type="STRING" id="1300342.I596_1880"/>
<sequence length="156" mass="17761">MSAVIESIPTVLPSRFAYLMGLYAENYHRLVRLFAPLRLDEGIYASSVDDGLDLRLDVLERHRYTVDLRLTYCFVDDHTGGLAPSAHLRMYADAHVAEVLHCHTDRRLNRIIGPLPPARSEFQQRLRMSSFLNRWLEYLAEQGHSIGTLEPATAPA</sequence>
<dbReference type="KEGG" id="dko:I596_1880"/>
<accession>A0A160DVR3</accession>
<dbReference type="PANTHER" id="PTHR38774">
    <property type="entry name" value="CYTOPLASMIC PROTEIN-RELATED"/>
    <property type="match status" value="1"/>
</dbReference>
<dbReference type="InterPro" id="IPR009659">
    <property type="entry name" value="DUF1249"/>
</dbReference>
<dbReference type="Proteomes" id="UP000076830">
    <property type="component" value="Chromosome"/>
</dbReference>
<name>A0A160DVR3_9GAMM</name>
<dbReference type="OrthoDB" id="9793663at2"/>
<dbReference type="PATRIC" id="fig|1300342.3.peg.1837"/>
<keyword evidence="2" id="KW-1185">Reference proteome</keyword>
<dbReference type="Pfam" id="PF06853">
    <property type="entry name" value="DUF1249"/>
    <property type="match status" value="1"/>
</dbReference>
<dbReference type="PANTHER" id="PTHR38774:SF1">
    <property type="entry name" value="CYTOPLASMIC PROTEIN"/>
    <property type="match status" value="1"/>
</dbReference>
<dbReference type="AlphaFoldDB" id="A0A160DVR3"/>
<dbReference type="EMBL" id="CP015249">
    <property type="protein sequence ID" value="ANB17903.1"/>
    <property type="molecule type" value="Genomic_DNA"/>
</dbReference>
<gene>
    <name evidence="1" type="ORF">I596_1880</name>
</gene>
<evidence type="ECO:0000313" key="1">
    <source>
        <dbReference type="EMBL" id="ANB17903.1"/>
    </source>
</evidence>
<evidence type="ECO:0008006" key="3">
    <source>
        <dbReference type="Google" id="ProtNLM"/>
    </source>
</evidence>
<protein>
    <recommendedName>
        <fullName evidence="3">DUF1249 domain-containing protein</fullName>
    </recommendedName>
</protein>
<evidence type="ECO:0000313" key="2">
    <source>
        <dbReference type="Proteomes" id="UP000076830"/>
    </source>
</evidence>
<proteinExistence type="predicted"/>